<evidence type="ECO:0000313" key="1">
    <source>
        <dbReference type="EMBL" id="JAD54008.1"/>
    </source>
</evidence>
<proteinExistence type="predicted"/>
<sequence length="42" mass="5159">MNAWLELMYRHPFCTSMMHQHKKKAFSCPSNLLQFCFLLYVY</sequence>
<name>A0A0A9AVW7_ARUDO</name>
<organism evidence="1">
    <name type="scientific">Arundo donax</name>
    <name type="common">Giant reed</name>
    <name type="synonym">Donax arundinaceus</name>
    <dbReference type="NCBI Taxonomy" id="35708"/>
    <lineage>
        <taxon>Eukaryota</taxon>
        <taxon>Viridiplantae</taxon>
        <taxon>Streptophyta</taxon>
        <taxon>Embryophyta</taxon>
        <taxon>Tracheophyta</taxon>
        <taxon>Spermatophyta</taxon>
        <taxon>Magnoliopsida</taxon>
        <taxon>Liliopsida</taxon>
        <taxon>Poales</taxon>
        <taxon>Poaceae</taxon>
        <taxon>PACMAD clade</taxon>
        <taxon>Arundinoideae</taxon>
        <taxon>Arundineae</taxon>
        <taxon>Arundo</taxon>
    </lineage>
</organism>
<dbReference type="EMBL" id="GBRH01243887">
    <property type="protein sequence ID" value="JAD54008.1"/>
    <property type="molecule type" value="Transcribed_RNA"/>
</dbReference>
<dbReference type="AlphaFoldDB" id="A0A0A9AVW7"/>
<reference evidence="1" key="2">
    <citation type="journal article" date="2015" name="Data Brief">
        <title>Shoot transcriptome of the giant reed, Arundo donax.</title>
        <authorList>
            <person name="Barrero R.A."/>
            <person name="Guerrero F.D."/>
            <person name="Moolhuijzen P."/>
            <person name="Goolsby J.A."/>
            <person name="Tidwell J."/>
            <person name="Bellgard S.E."/>
            <person name="Bellgard M.I."/>
        </authorList>
    </citation>
    <scope>NUCLEOTIDE SEQUENCE</scope>
    <source>
        <tissue evidence="1">Shoot tissue taken approximately 20 cm above the soil surface</tissue>
    </source>
</reference>
<protein>
    <submittedName>
        <fullName evidence="1">Uncharacterized protein</fullName>
    </submittedName>
</protein>
<reference evidence="1" key="1">
    <citation type="submission" date="2014-09" db="EMBL/GenBank/DDBJ databases">
        <authorList>
            <person name="Magalhaes I.L.F."/>
            <person name="Oliveira U."/>
            <person name="Santos F.R."/>
            <person name="Vidigal T.H.D.A."/>
            <person name="Brescovit A.D."/>
            <person name="Santos A.J."/>
        </authorList>
    </citation>
    <scope>NUCLEOTIDE SEQUENCE</scope>
    <source>
        <tissue evidence="1">Shoot tissue taken approximately 20 cm above the soil surface</tissue>
    </source>
</reference>
<accession>A0A0A9AVW7</accession>